<dbReference type="Pfam" id="PF11578">
    <property type="entry name" value="DUF3237"/>
    <property type="match status" value="1"/>
</dbReference>
<name>A0A9P8WJN0_9HYPO</name>
<sequence>MKLANFPVLIPAFTAHICIDTPLAITADLLNIPFLSRAGTLTSEPDYRPPLRATFVHGSDFLRRDPDGQMVRLDVTSVARDESGALLRFSYNGVVGMTGAEGKVIRGDDNATTTGFGNAFVQVRFETDSPDLKPLEDKMFVGSGRFIVEENQPIVVEYKISEVAASCAEGLEIG</sequence>
<dbReference type="Proteomes" id="UP000777438">
    <property type="component" value="Unassembled WGS sequence"/>
</dbReference>
<dbReference type="Gene3D" id="2.40.160.20">
    <property type="match status" value="1"/>
</dbReference>
<proteinExistence type="predicted"/>
<keyword evidence="2" id="KW-1185">Reference proteome</keyword>
<dbReference type="AlphaFoldDB" id="A0A9P8WJN0"/>
<gene>
    <name evidence="1" type="ORF">B0T10DRAFT_114186</name>
</gene>
<accession>A0A9P8WJN0</accession>
<protein>
    <submittedName>
        <fullName evidence="1">Uncharacterized protein</fullName>
    </submittedName>
</protein>
<dbReference type="OrthoDB" id="2544694at2759"/>
<comment type="caution">
    <text evidence="1">The sequence shown here is derived from an EMBL/GenBank/DDBJ whole genome shotgun (WGS) entry which is preliminary data.</text>
</comment>
<organism evidence="1 2">
    <name type="scientific">Thelonectria olida</name>
    <dbReference type="NCBI Taxonomy" id="1576542"/>
    <lineage>
        <taxon>Eukaryota</taxon>
        <taxon>Fungi</taxon>
        <taxon>Dikarya</taxon>
        <taxon>Ascomycota</taxon>
        <taxon>Pezizomycotina</taxon>
        <taxon>Sordariomycetes</taxon>
        <taxon>Hypocreomycetidae</taxon>
        <taxon>Hypocreales</taxon>
        <taxon>Nectriaceae</taxon>
        <taxon>Thelonectria</taxon>
    </lineage>
</organism>
<evidence type="ECO:0000313" key="1">
    <source>
        <dbReference type="EMBL" id="KAH6898575.1"/>
    </source>
</evidence>
<dbReference type="EMBL" id="JAGPYM010000002">
    <property type="protein sequence ID" value="KAH6898575.1"/>
    <property type="molecule type" value="Genomic_DNA"/>
</dbReference>
<reference evidence="1 2" key="1">
    <citation type="journal article" date="2021" name="Nat. Commun.">
        <title>Genetic determinants of endophytism in the Arabidopsis root mycobiome.</title>
        <authorList>
            <person name="Mesny F."/>
            <person name="Miyauchi S."/>
            <person name="Thiergart T."/>
            <person name="Pickel B."/>
            <person name="Atanasova L."/>
            <person name="Karlsson M."/>
            <person name="Huettel B."/>
            <person name="Barry K.W."/>
            <person name="Haridas S."/>
            <person name="Chen C."/>
            <person name="Bauer D."/>
            <person name="Andreopoulos W."/>
            <person name="Pangilinan J."/>
            <person name="LaButti K."/>
            <person name="Riley R."/>
            <person name="Lipzen A."/>
            <person name="Clum A."/>
            <person name="Drula E."/>
            <person name="Henrissat B."/>
            <person name="Kohler A."/>
            <person name="Grigoriev I.V."/>
            <person name="Martin F.M."/>
            <person name="Hacquard S."/>
        </authorList>
    </citation>
    <scope>NUCLEOTIDE SEQUENCE [LARGE SCALE GENOMIC DNA]</scope>
    <source>
        <strain evidence="1 2">MPI-CAGE-CH-0241</strain>
    </source>
</reference>
<evidence type="ECO:0000313" key="2">
    <source>
        <dbReference type="Proteomes" id="UP000777438"/>
    </source>
</evidence>